<dbReference type="SUPFAM" id="SSF48508">
    <property type="entry name" value="Nuclear receptor ligand-binding domain"/>
    <property type="match status" value="1"/>
</dbReference>
<evidence type="ECO:0000256" key="7">
    <source>
        <dbReference type="ARBA" id="ARBA00023170"/>
    </source>
</evidence>
<dbReference type="InterPro" id="IPR000536">
    <property type="entry name" value="Nucl_hrmn_rcpt_lig-bd"/>
</dbReference>
<dbReference type="GO" id="GO:0000978">
    <property type="term" value="F:RNA polymerase II cis-regulatory region sequence-specific DNA binding"/>
    <property type="evidence" value="ECO:0007669"/>
    <property type="project" value="TreeGrafter"/>
</dbReference>
<evidence type="ECO:0000256" key="4">
    <source>
        <dbReference type="ARBA" id="ARBA00023015"/>
    </source>
</evidence>
<evidence type="ECO:0000256" key="1">
    <source>
        <dbReference type="ARBA" id="ARBA00022723"/>
    </source>
</evidence>
<dbReference type="Proteomes" id="UP000759131">
    <property type="component" value="Unassembled WGS sequence"/>
</dbReference>
<keyword evidence="3" id="KW-0862">Zinc</keyword>
<dbReference type="GO" id="GO:0000122">
    <property type="term" value="P:negative regulation of transcription by RNA polymerase II"/>
    <property type="evidence" value="ECO:0007669"/>
    <property type="project" value="TreeGrafter"/>
</dbReference>
<accession>A0A7R9PUC0</accession>
<dbReference type="GO" id="GO:0030154">
    <property type="term" value="P:cell differentiation"/>
    <property type="evidence" value="ECO:0007669"/>
    <property type="project" value="TreeGrafter"/>
</dbReference>
<keyword evidence="2" id="KW-0863">Zinc-finger</keyword>
<sequence>MSNMSNKKMAKICDICGDKGRATDLFIKWQMRYQCNDEKYTTISDYNGINQLESKRIAELLIATNKITTQSLNSNAIIHRIKDYNEMITQLTEMNEQFIRQIIQFTKSLNGFNNICADDKYALMKYGGKDLMLIRSLKYYNKDITGFRIQRFISIWNYDDHIIIDLTRTTTISTLEIPLGIGITAKTSNTNGVIEGYEYFKSNSG</sequence>
<dbReference type="AlphaFoldDB" id="A0A7R9PUC0"/>
<evidence type="ECO:0000256" key="2">
    <source>
        <dbReference type="ARBA" id="ARBA00022771"/>
    </source>
</evidence>
<evidence type="ECO:0000256" key="6">
    <source>
        <dbReference type="ARBA" id="ARBA00023163"/>
    </source>
</evidence>
<name>A0A7R9PUC0_9ACAR</name>
<dbReference type="EMBL" id="OC854732">
    <property type="protein sequence ID" value="CAD7620187.1"/>
    <property type="molecule type" value="Genomic_DNA"/>
</dbReference>
<keyword evidence="4" id="KW-0805">Transcription regulation</keyword>
<dbReference type="GO" id="GO:0004879">
    <property type="term" value="F:nuclear receptor activity"/>
    <property type="evidence" value="ECO:0007669"/>
    <property type="project" value="TreeGrafter"/>
</dbReference>
<keyword evidence="1" id="KW-0479">Metal-binding</keyword>
<keyword evidence="5" id="KW-0238">DNA-binding</keyword>
<proteinExistence type="predicted"/>
<evidence type="ECO:0000256" key="3">
    <source>
        <dbReference type="ARBA" id="ARBA00022833"/>
    </source>
</evidence>
<dbReference type="EMBL" id="CAJPIZ010000157">
    <property type="protein sequence ID" value="CAG2100617.1"/>
    <property type="molecule type" value="Genomic_DNA"/>
</dbReference>
<evidence type="ECO:0000313" key="9">
    <source>
        <dbReference type="EMBL" id="CAD7620187.1"/>
    </source>
</evidence>
<dbReference type="GO" id="GO:0045944">
    <property type="term" value="P:positive regulation of transcription by RNA polymerase II"/>
    <property type="evidence" value="ECO:0007669"/>
    <property type="project" value="TreeGrafter"/>
</dbReference>
<dbReference type="InterPro" id="IPR035500">
    <property type="entry name" value="NHR-like_dom_sf"/>
</dbReference>
<dbReference type="PANTHER" id="PTHR24082">
    <property type="entry name" value="NUCLEAR HORMONE RECEPTOR"/>
    <property type="match status" value="1"/>
</dbReference>
<dbReference type="PROSITE" id="PS51843">
    <property type="entry name" value="NR_LBD"/>
    <property type="match status" value="1"/>
</dbReference>
<dbReference type="PANTHER" id="PTHR24082:SF507">
    <property type="entry name" value="BILE ACID RECEPTOR-RELATED"/>
    <property type="match status" value="1"/>
</dbReference>
<evidence type="ECO:0000313" key="10">
    <source>
        <dbReference type="Proteomes" id="UP000759131"/>
    </source>
</evidence>
<dbReference type="GO" id="GO:0008270">
    <property type="term" value="F:zinc ion binding"/>
    <property type="evidence" value="ECO:0007669"/>
    <property type="project" value="UniProtKB-KW"/>
</dbReference>
<feature type="domain" description="NR LBD" evidence="8">
    <location>
        <begin position="53"/>
        <end position="205"/>
    </location>
</feature>
<keyword evidence="7" id="KW-0675">Receptor</keyword>
<reference evidence="9" key="1">
    <citation type="submission" date="2020-11" db="EMBL/GenBank/DDBJ databases">
        <authorList>
            <person name="Tran Van P."/>
        </authorList>
    </citation>
    <scope>NUCLEOTIDE SEQUENCE</scope>
</reference>
<keyword evidence="6" id="KW-0804">Transcription</keyword>
<dbReference type="OrthoDB" id="6352325at2759"/>
<protein>
    <recommendedName>
        <fullName evidence="8">NR LBD domain-containing protein</fullName>
    </recommendedName>
</protein>
<organism evidence="9">
    <name type="scientific">Medioppia subpectinata</name>
    <dbReference type="NCBI Taxonomy" id="1979941"/>
    <lineage>
        <taxon>Eukaryota</taxon>
        <taxon>Metazoa</taxon>
        <taxon>Ecdysozoa</taxon>
        <taxon>Arthropoda</taxon>
        <taxon>Chelicerata</taxon>
        <taxon>Arachnida</taxon>
        <taxon>Acari</taxon>
        <taxon>Acariformes</taxon>
        <taxon>Sarcoptiformes</taxon>
        <taxon>Oribatida</taxon>
        <taxon>Brachypylina</taxon>
        <taxon>Oppioidea</taxon>
        <taxon>Oppiidae</taxon>
        <taxon>Medioppia</taxon>
    </lineage>
</organism>
<evidence type="ECO:0000259" key="8">
    <source>
        <dbReference type="PROSITE" id="PS51843"/>
    </source>
</evidence>
<gene>
    <name evidence="9" type="ORF">OSB1V03_LOCUS681</name>
</gene>
<evidence type="ECO:0000256" key="5">
    <source>
        <dbReference type="ARBA" id="ARBA00023125"/>
    </source>
</evidence>
<keyword evidence="10" id="KW-1185">Reference proteome</keyword>
<dbReference type="Gene3D" id="1.10.565.10">
    <property type="entry name" value="Retinoid X Receptor"/>
    <property type="match status" value="1"/>
</dbReference>
<dbReference type="InterPro" id="IPR050234">
    <property type="entry name" value="Nuclear_hormone_rcpt_NR1"/>
</dbReference>
<dbReference type="GO" id="GO:0090575">
    <property type="term" value="C:RNA polymerase II transcription regulator complex"/>
    <property type="evidence" value="ECO:0007669"/>
    <property type="project" value="TreeGrafter"/>
</dbReference>